<name>A0AAU7DKD4_9BACT</name>
<accession>A0AAU7DKD4</accession>
<dbReference type="AlphaFoldDB" id="A0AAU7DKD4"/>
<dbReference type="RefSeq" id="WP_348263056.1">
    <property type="nucleotide sequence ID" value="NZ_CP121196.1"/>
</dbReference>
<dbReference type="EMBL" id="CP121196">
    <property type="protein sequence ID" value="XBH17831.1"/>
    <property type="molecule type" value="Genomic_DNA"/>
</dbReference>
<evidence type="ECO:0000313" key="1">
    <source>
        <dbReference type="EMBL" id="XBH17831.1"/>
    </source>
</evidence>
<gene>
    <name evidence="1" type="ORF">P8935_00520</name>
</gene>
<organism evidence="1">
    <name type="scientific">Telmatobacter sp. DSM 110680</name>
    <dbReference type="NCBI Taxonomy" id="3036704"/>
    <lineage>
        <taxon>Bacteria</taxon>
        <taxon>Pseudomonadati</taxon>
        <taxon>Acidobacteriota</taxon>
        <taxon>Terriglobia</taxon>
        <taxon>Terriglobales</taxon>
        <taxon>Acidobacteriaceae</taxon>
        <taxon>Telmatobacter</taxon>
    </lineage>
</organism>
<protein>
    <submittedName>
        <fullName evidence="1">Uncharacterized protein</fullName>
    </submittedName>
</protein>
<proteinExistence type="predicted"/>
<sequence>MRTTHRVRCWVGRDGSGRLACGIVASMCFYWCRQLHDLADSHSAVRGTYRVDIIVSPSQRFGNPRYASVSNFLQYVARGSIHVGVAQRDV</sequence>
<reference evidence="1" key="1">
    <citation type="submission" date="2023-03" db="EMBL/GenBank/DDBJ databases">
        <title>Edaphobacter sp.</title>
        <authorList>
            <person name="Huber K.J."/>
            <person name="Papendorf J."/>
            <person name="Pilke C."/>
            <person name="Bunk B."/>
            <person name="Sproeer C."/>
            <person name="Pester M."/>
        </authorList>
    </citation>
    <scope>NUCLEOTIDE SEQUENCE</scope>
    <source>
        <strain evidence="1">DSM 110680</strain>
    </source>
</reference>